<evidence type="ECO:0000313" key="1">
    <source>
        <dbReference type="EMBL" id="OGN10047.1"/>
    </source>
</evidence>
<dbReference type="Proteomes" id="UP000178908">
    <property type="component" value="Unassembled WGS sequence"/>
</dbReference>
<organism evidence="1 2">
    <name type="scientific">Candidatus Yanofskybacteria bacterium RIFCSPHIGHO2_02_FULL_39_10</name>
    <dbReference type="NCBI Taxonomy" id="1802674"/>
    <lineage>
        <taxon>Bacteria</taxon>
        <taxon>Candidatus Yanofskyibacteriota</taxon>
    </lineage>
</organism>
<accession>A0A1F8FA86</accession>
<dbReference type="AlphaFoldDB" id="A0A1F8FA86"/>
<evidence type="ECO:0008006" key="3">
    <source>
        <dbReference type="Google" id="ProtNLM"/>
    </source>
</evidence>
<sequence>MARTAWNKGITKYKPKLCICGCGELVKLHKYSKNSGGFTYSTNRFIKGHEKRGISGFDLKIHISQLCACGCGQYTKKFRGKYNKFIKKHENIGRTAWNKSRPFSLESRKKMSIARLGKEPINRIFGDYWHLQPRTLQKDAWKRKFLKNLGYQIEEIWEHDIKNKGAGLVLNEFIEKYNLI</sequence>
<evidence type="ECO:0000313" key="2">
    <source>
        <dbReference type="Proteomes" id="UP000178908"/>
    </source>
</evidence>
<name>A0A1F8FA86_9BACT</name>
<comment type="caution">
    <text evidence="1">The sequence shown here is derived from an EMBL/GenBank/DDBJ whole genome shotgun (WGS) entry which is preliminary data.</text>
</comment>
<dbReference type="EMBL" id="MGJO01000004">
    <property type="protein sequence ID" value="OGN10047.1"/>
    <property type="molecule type" value="Genomic_DNA"/>
</dbReference>
<dbReference type="Gene3D" id="3.40.960.10">
    <property type="entry name" value="VSR Endonuclease"/>
    <property type="match status" value="1"/>
</dbReference>
<protein>
    <recommendedName>
        <fullName evidence="3">DUF559 domain-containing protein</fullName>
    </recommendedName>
</protein>
<reference evidence="1 2" key="1">
    <citation type="journal article" date="2016" name="Nat. Commun.">
        <title>Thousands of microbial genomes shed light on interconnected biogeochemical processes in an aquifer system.</title>
        <authorList>
            <person name="Anantharaman K."/>
            <person name="Brown C.T."/>
            <person name="Hug L.A."/>
            <person name="Sharon I."/>
            <person name="Castelle C.J."/>
            <person name="Probst A.J."/>
            <person name="Thomas B.C."/>
            <person name="Singh A."/>
            <person name="Wilkins M.J."/>
            <person name="Karaoz U."/>
            <person name="Brodie E.L."/>
            <person name="Williams K.H."/>
            <person name="Hubbard S.S."/>
            <person name="Banfield J.F."/>
        </authorList>
    </citation>
    <scope>NUCLEOTIDE SEQUENCE [LARGE SCALE GENOMIC DNA]</scope>
</reference>
<gene>
    <name evidence="1" type="ORF">A3C61_03700</name>
</gene>
<proteinExistence type="predicted"/>